<keyword evidence="1" id="KW-0489">Methyltransferase</keyword>
<evidence type="ECO:0000313" key="1">
    <source>
        <dbReference type="EMBL" id="HHJ80959.1"/>
    </source>
</evidence>
<dbReference type="SUPFAM" id="SSF53335">
    <property type="entry name" value="S-adenosyl-L-methionine-dependent methyltransferases"/>
    <property type="match status" value="1"/>
</dbReference>
<reference evidence="1" key="1">
    <citation type="journal article" date="2020" name="mSystems">
        <title>Genome- and Community-Level Interaction Insights into Carbon Utilization and Element Cycling Functions of Hydrothermarchaeota in Hydrothermal Sediment.</title>
        <authorList>
            <person name="Zhou Z."/>
            <person name="Liu Y."/>
            <person name="Xu W."/>
            <person name="Pan J."/>
            <person name="Luo Z.H."/>
            <person name="Li M."/>
        </authorList>
    </citation>
    <scope>NUCLEOTIDE SEQUENCE [LARGE SCALE GENOMIC DNA]</scope>
    <source>
        <strain evidence="1">HyVt-505</strain>
    </source>
</reference>
<dbReference type="AlphaFoldDB" id="A0A832J762"/>
<gene>
    <name evidence="1" type="ORF">ENJ65_04935</name>
</gene>
<dbReference type="GO" id="GO:0008168">
    <property type="term" value="F:methyltransferase activity"/>
    <property type="evidence" value="ECO:0007669"/>
    <property type="project" value="UniProtKB-KW"/>
</dbReference>
<dbReference type="Proteomes" id="UP000885832">
    <property type="component" value="Unassembled WGS sequence"/>
</dbReference>
<dbReference type="PANTHER" id="PTHR43861">
    <property type="entry name" value="TRANS-ACONITATE 2-METHYLTRANSFERASE-RELATED"/>
    <property type="match status" value="1"/>
</dbReference>
<sequence>MSNTQETSHLHCQVCDYSTDKPQAHDLGEVQGNTERYRQTLFKLWKCPKCQTIISIEPVDYHDIYTDYPLNKRQLDVFARGTLHNLLGRLTRAGMSTENSILDYGCGNGIFVDYLKERGYQNVLGYDPYVPEFAQLPSENAAFDVIVNNDTLEHCDDIYAMMKECLDLLKPGGLLYLGTAESDPVNMSDLEPHIMRLHQPHHRIILTEKSLHNFVRQFDVEIITSYRRSYHDTLRPFANYRFLDELNKAVGHNLDLALDSAATTRVFLRSPRLWFYALFGYCFPSAYEPAVVLRKR</sequence>
<dbReference type="InterPro" id="IPR029063">
    <property type="entry name" value="SAM-dependent_MTases_sf"/>
</dbReference>
<dbReference type="Gene3D" id="3.40.50.150">
    <property type="entry name" value="Vaccinia Virus protein VP39"/>
    <property type="match status" value="1"/>
</dbReference>
<organism evidence="1">
    <name type="scientific">Candidatus Tenderia electrophaga</name>
    <dbReference type="NCBI Taxonomy" id="1748243"/>
    <lineage>
        <taxon>Bacteria</taxon>
        <taxon>Pseudomonadati</taxon>
        <taxon>Pseudomonadota</taxon>
        <taxon>Gammaproteobacteria</taxon>
        <taxon>Candidatus Tenderiales</taxon>
        <taxon>Candidatus Tenderiaceae</taxon>
        <taxon>Candidatus Tenderia</taxon>
    </lineage>
</organism>
<dbReference type="Pfam" id="PF13489">
    <property type="entry name" value="Methyltransf_23"/>
    <property type="match status" value="1"/>
</dbReference>
<keyword evidence="1" id="KW-0808">Transferase</keyword>
<comment type="caution">
    <text evidence="1">The sequence shown here is derived from an EMBL/GenBank/DDBJ whole genome shotgun (WGS) entry which is preliminary data.</text>
</comment>
<dbReference type="CDD" id="cd02440">
    <property type="entry name" value="AdoMet_MTases"/>
    <property type="match status" value="1"/>
</dbReference>
<accession>A0A832J762</accession>
<dbReference type="GO" id="GO:0032259">
    <property type="term" value="P:methylation"/>
    <property type="evidence" value="ECO:0007669"/>
    <property type="project" value="UniProtKB-KW"/>
</dbReference>
<proteinExistence type="predicted"/>
<name>A0A832J762_9GAMM</name>
<protein>
    <submittedName>
        <fullName evidence="1">Class I SAM-dependent methyltransferase</fullName>
    </submittedName>
</protein>
<dbReference type="EMBL" id="DRNF01000310">
    <property type="protein sequence ID" value="HHJ80959.1"/>
    <property type="molecule type" value="Genomic_DNA"/>
</dbReference>